<dbReference type="InterPro" id="IPR004298">
    <property type="entry name" value="Nicotian_synth"/>
</dbReference>
<keyword evidence="3" id="KW-0949">S-adenosyl-L-methionine</keyword>
<dbReference type="GO" id="GO:0030410">
    <property type="term" value="F:nicotianamine synthase activity"/>
    <property type="evidence" value="ECO:0007669"/>
    <property type="project" value="InterPro"/>
</dbReference>
<keyword evidence="5" id="KW-1185">Reference proteome</keyword>
<dbReference type="PANTHER" id="PTHR32266:SF12">
    <property type="entry name" value="NICOTIANAMINE SYNTHASE 3"/>
    <property type="match status" value="1"/>
</dbReference>
<comment type="similarity">
    <text evidence="1">Belongs to the nicotianamine synthase (NAS)-like family.</text>
</comment>
<accession>A0A8H7BJJ9</accession>
<evidence type="ECO:0000256" key="1">
    <source>
        <dbReference type="ARBA" id="ARBA00007009"/>
    </source>
</evidence>
<organism evidence="4 5">
    <name type="scientific">Apophysomyces ossiformis</name>
    <dbReference type="NCBI Taxonomy" id="679940"/>
    <lineage>
        <taxon>Eukaryota</taxon>
        <taxon>Fungi</taxon>
        <taxon>Fungi incertae sedis</taxon>
        <taxon>Mucoromycota</taxon>
        <taxon>Mucoromycotina</taxon>
        <taxon>Mucoromycetes</taxon>
        <taxon>Mucorales</taxon>
        <taxon>Mucorineae</taxon>
        <taxon>Mucoraceae</taxon>
        <taxon>Apophysomyces</taxon>
    </lineage>
</organism>
<dbReference type="GO" id="GO:0030418">
    <property type="term" value="P:nicotianamine biosynthetic process"/>
    <property type="evidence" value="ECO:0007669"/>
    <property type="project" value="InterPro"/>
</dbReference>
<dbReference type="GO" id="GO:0000502">
    <property type="term" value="C:proteasome complex"/>
    <property type="evidence" value="ECO:0007669"/>
    <property type="project" value="UniProtKB-KW"/>
</dbReference>
<dbReference type="Pfam" id="PF03059">
    <property type="entry name" value="NAS"/>
    <property type="match status" value="1"/>
</dbReference>
<proteinExistence type="inferred from homology"/>
<comment type="caution">
    <text evidence="4">The sequence shown here is derived from an EMBL/GenBank/DDBJ whole genome shotgun (WGS) entry which is preliminary data.</text>
</comment>
<evidence type="ECO:0000313" key="5">
    <source>
        <dbReference type="Proteomes" id="UP000605846"/>
    </source>
</evidence>
<dbReference type="PROSITE" id="PS51142">
    <property type="entry name" value="NAS"/>
    <property type="match status" value="1"/>
</dbReference>
<dbReference type="AlphaFoldDB" id="A0A8H7BJJ9"/>
<gene>
    <name evidence="4" type="primary">NAS2</name>
    <name evidence="4" type="ORF">EC973_003419</name>
</gene>
<dbReference type="OrthoDB" id="1858069at2759"/>
<dbReference type="Proteomes" id="UP000605846">
    <property type="component" value="Unassembled WGS sequence"/>
</dbReference>
<name>A0A8H7BJJ9_9FUNG</name>
<reference evidence="4" key="1">
    <citation type="submission" date="2020-01" db="EMBL/GenBank/DDBJ databases">
        <title>Genome Sequencing of Three Apophysomyces-Like Fungal Strains Confirms a Novel Fungal Genus in the Mucoromycota with divergent Burkholderia-like Endosymbiotic Bacteria.</title>
        <authorList>
            <person name="Stajich J.E."/>
            <person name="Macias A.M."/>
            <person name="Carter-House D."/>
            <person name="Lovett B."/>
            <person name="Kasson L.R."/>
            <person name="Berry K."/>
            <person name="Grigoriev I."/>
            <person name="Chang Y."/>
            <person name="Spatafora J."/>
            <person name="Kasson M.T."/>
        </authorList>
    </citation>
    <scope>NUCLEOTIDE SEQUENCE</scope>
    <source>
        <strain evidence="4">NRRL A-21654</strain>
    </source>
</reference>
<keyword evidence="4" id="KW-0647">Proteasome</keyword>
<evidence type="ECO:0000256" key="2">
    <source>
        <dbReference type="ARBA" id="ARBA00022679"/>
    </source>
</evidence>
<dbReference type="InterPro" id="IPR029063">
    <property type="entry name" value="SAM-dependent_MTases_sf"/>
</dbReference>
<evidence type="ECO:0000256" key="3">
    <source>
        <dbReference type="ARBA" id="ARBA00022691"/>
    </source>
</evidence>
<dbReference type="SUPFAM" id="SSF53335">
    <property type="entry name" value="S-adenosyl-L-methionine-dependent methyltransferases"/>
    <property type="match status" value="1"/>
</dbReference>
<dbReference type="Gene3D" id="3.40.50.150">
    <property type="entry name" value="Vaccinia Virus protein VP39"/>
    <property type="match status" value="1"/>
</dbReference>
<sequence>MLHHQLIQDDRDHRHCNHCPLFRENNSVTEAQKLVDEIEHIYLELATQPSLKPSSCVNTLFTRLVQMCVVEYDQDVTHRVLRHPNIQALTGPLRAICSSGEYLLEWYWAGKLVSLYKQEAANPISQFVYYENYVGLSRLELHALEGIGATLTRVVFVGSGPLPLSSILMAQQCAKIRHVDNVDNNHQAIVISSQLVRSLGMQDRLKFHEVDASQYAGYGHADVVILGALVGDKQQKMEFLKRIADDMRPGAVVMVRSAHSLRKLLYPSVEPFELNACGFETLAEVHPHNEVVNSVLIAKRR</sequence>
<dbReference type="PANTHER" id="PTHR32266">
    <property type="entry name" value="NICOTIANAMINE SYNTHASE 3"/>
    <property type="match status" value="1"/>
</dbReference>
<evidence type="ECO:0000313" key="4">
    <source>
        <dbReference type="EMBL" id="KAF7722329.1"/>
    </source>
</evidence>
<protein>
    <submittedName>
        <fullName evidence="4">Putative 26S proteasome regulatory subunit</fullName>
    </submittedName>
</protein>
<dbReference type="EMBL" id="JABAYA010000200">
    <property type="protein sequence ID" value="KAF7722329.1"/>
    <property type="molecule type" value="Genomic_DNA"/>
</dbReference>
<keyword evidence="2" id="KW-0808">Transferase</keyword>